<gene>
    <name evidence="2" type="ORF">DAT39_012840</name>
</gene>
<dbReference type="PANTHER" id="PTHR11861">
    <property type="entry name" value="MELANOCYTE PROTEIN PMEL 17-RELATED"/>
    <property type="match status" value="1"/>
</dbReference>
<proteinExistence type="predicted"/>
<reference evidence="2" key="1">
    <citation type="submission" date="2020-07" db="EMBL/GenBank/DDBJ databases">
        <title>Clarias magur genome sequencing, assembly and annotation.</title>
        <authorList>
            <person name="Kushwaha B."/>
            <person name="Kumar R."/>
            <person name="Das P."/>
            <person name="Joshi C.G."/>
            <person name="Kumar D."/>
            <person name="Nagpure N.S."/>
            <person name="Pandey M."/>
            <person name="Agarwal S."/>
            <person name="Srivastava S."/>
            <person name="Singh M."/>
            <person name="Sahoo L."/>
            <person name="Jayasankar P."/>
            <person name="Meher P.K."/>
            <person name="Koringa P.G."/>
            <person name="Iquebal M.A."/>
            <person name="Das S.P."/>
            <person name="Bit A."/>
            <person name="Patnaik S."/>
            <person name="Patel N."/>
            <person name="Shah T.M."/>
            <person name="Hinsu A."/>
            <person name="Jena J.K."/>
        </authorList>
    </citation>
    <scope>NUCLEOTIDE SEQUENCE</scope>
    <source>
        <strain evidence="2">CIFAMagur01</strain>
        <tissue evidence="2">Testis</tissue>
    </source>
</reference>
<dbReference type="GO" id="GO:0032438">
    <property type="term" value="P:melanosome organization"/>
    <property type="evidence" value="ECO:0007669"/>
    <property type="project" value="TreeGrafter"/>
</dbReference>
<dbReference type="Pfam" id="PF20433">
    <property type="entry name" value="PKAT_KLD"/>
    <property type="match status" value="1"/>
</dbReference>
<organism evidence="2 3">
    <name type="scientific">Clarias magur</name>
    <name type="common">Asian catfish</name>
    <name type="synonym">Macropteronotus magur</name>
    <dbReference type="NCBI Taxonomy" id="1594786"/>
    <lineage>
        <taxon>Eukaryota</taxon>
        <taxon>Metazoa</taxon>
        <taxon>Chordata</taxon>
        <taxon>Craniata</taxon>
        <taxon>Vertebrata</taxon>
        <taxon>Euteleostomi</taxon>
        <taxon>Actinopterygii</taxon>
        <taxon>Neopterygii</taxon>
        <taxon>Teleostei</taxon>
        <taxon>Ostariophysi</taxon>
        <taxon>Siluriformes</taxon>
        <taxon>Clariidae</taxon>
        <taxon>Clarias</taxon>
    </lineage>
</organism>
<sequence>LPTDICTVISDCLSPGRTICSAVSALTECQLVLRHVFNDSGIFCINVSMSNDASLAVTSARVNVII</sequence>
<dbReference type="OrthoDB" id="9939762at2759"/>
<dbReference type="InterPro" id="IPR045219">
    <property type="entry name" value="PKAT"/>
</dbReference>
<dbReference type="GO" id="GO:0005886">
    <property type="term" value="C:plasma membrane"/>
    <property type="evidence" value="ECO:0007669"/>
    <property type="project" value="TreeGrafter"/>
</dbReference>
<evidence type="ECO:0000313" key="2">
    <source>
        <dbReference type="EMBL" id="KAF5897457.1"/>
    </source>
</evidence>
<name>A0A8J4UL63_CLAMG</name>
<keyword evidence="3" id="KW-1185">Reference proteome</keyword>
<feature type="domain" description="PKAT KLD" evidence="1">
    <location>
        <begin position="1"/>
        <end position="44"/>
    </location>
</feature>
<feature type="non-terminal residue" evidence="2">
    <location>
        <position position="66"/>
    </location>
</feature>
<evidence type="ECO:0000259" key="1">
    <source>
        <dbReference type="Pfam" id="PF20433"/>
    </source>
</evidence>
<dbReference type="EMBL" id="QNUK01000235">
    <property type="protein sequence ID" value="KAF5897457.1"/>
    <property type="molecule type" value="Genomic_DNA"/>
</dbReference>
<protein>
    <submittedName>
        <fullName evidence="2">Melanocyte protein PMEL-like</fullName>
    </submittedName>
</protein>
<feature type="non-terminal residue" evidence="2">
    <location>
        <position position="1"/>
    </location>
</feature>
<dbReference type="InterPro" id="IPR046846">
    <property type="entry name" value="PKAT_KLD"/>
</dbReference>
<dbReference type="GO" id="GO:0042470">
    <property type="term" value="C:melanosome"/>
    <property type="evidence" value="ECO:0007669"/>
    <property type="project" value="TreeGrafter"/>
</dbReference>
<dbReference type="PANTHER" id="PTHR11861:SF12">
    <property type="entry name" value="MELANOCYTE PROTEIN PMEL 17 PRECURSOR"/>
    <property type="match status" value="1"/>
</dbReference>
<dbReference type="Proteomes" id="UP000727407">
    <property type="component" value="Unassembled WGS sequence"/>
</dbReference>
<comment type="caution">
    <text evidence="2">The sequence shown here is derived from an EMBL/GenBank/DDBJ whole genome shotgun (WGS) entry which is preliminary data.</text>
</comment>
<accession>A0A8J4UL63</accession>
<evidence type="ECO:0000313" key="3">
    <source>
        <dbReference type="Proteomes" id="UP000727407"/>
    </source>
</evidence>
<dbReference type="AlphaFoldDB" id="A0A8J4UL63"/>